<keyword evidence="4" id="KW-0812">Transmembrane</keyword>
<gene>
    <name evidence="6" type="ORF">IQ266_16400</name>
</gene>
<comment type="cofactor">
    <cofactor evidence="1">
        <name>Fe(2+)</name>
        <dbReference type="ChEBI" id="CHEBI:29033"/>
    </cofactor>
</comment>
<dbReference type="InterPro" id="IPR054678">
    <property type="entry name" value="CrtR-like"/>
</dbReference>
<dbReference type="PANTHER" id="PTHR19353:SF19">
    <property type="entry name" value="DELTA(5) FATTY ACID DESATURASE C-RELATED"/>
    <property type="match status" value="1"/>
</dbReference>
<dbReference type="Pfam" id="PF00487">
    <property type="entry name" value="FA_desaturase"/>
    <property type="match status" value="1"/>
</dbReference>
<evidence type="ECO:0000259" key="5">
    <source>
        <dbReference type="Pfam" id="PF00487"/>
    </source>
</evidence>
<proteinExistence type="inferred from homology"/>
<reference evidence="6" key="1">
    <citation type="submission" date="2020-10" db="EMBL/GenBank/DDBJ databases">
        <authorList>
            <person name="Castelo-Branco R."/>
            <person name="Eusebio N."/>
            <person name="Adriana R."/>
            <person name="Vieira A."/>
            <person name="Brugerolle De Fraissinette N."/>
            <person name="Rezende De Castro R."/>
            <person name="Schneider M.P."/>
            <person name="Vasconcelos V."/>
            <person name="Leao P.N."/>
        </authorList>
    </citation>
    <scope>NUCLEOTIDE SEQUENCE</scope>
    <source>
        <strain evidence="6">LEGE 11480</strain>
    </source>
</reference>
<comment type="caution">
    <text evidence="6">The sequence shown here is derived from an EMBL/GenBank/DDBJ whole genome shotgun (WGS) entry which is preliminary data.</text>
</comment>
<feature type="transmembrane region" description="Helical" evidence="4">
    <location>
        <begin position="158"/>
        <end position="177"/>
    </location>
</feature>
<dbReference type="GO" id="GO:0016020">
    <property type="term" value="C:membrane"/>
    <property type="evidence" value="ECO:0007669"/>
    <property type="project" value="TreeGrafter"/>
</dbReference>
<keyword evidence="3" id="KW-0408">Iron</keyword>
<evidence type="ECO:0000256" key="4">
    <source>
        <dbReference type="SAM" id="Phobius"/>
    </source>
</evidence>
<dbReference type="GO" id="GO:0008610">
    <property type="term" value="P:lipid biosynthetic process"/>
    <property type="evidence" value="ECO:0007669"/>
    <property type="project" value="UniProtKB-ARBA"/>
</dbReference>
<feature type="transmembrane region" description="Helical" evidence="4">
    <location>
        <begin position="21"/>
        <end position="45"/>
    </location>
</feature>
<keyword evidence="7" id="KW-1185">Reference proteome</keyword>
<name>A0A928VPD7_9CYAN</name>
<dbReference type="InterPro" id="IPR012171">
    <property type="entry name" value="Fatty_acid_desaturase"/>
</dbReference>
<feature type="domain" description="Fatty acid desaturase" evidence="5">
    <location>
        <begin position="47"/>
        <end position="265"/>
    </location>
</feature>
<dbReference type="GO" id="GO:0016717">
    <property type="term" value="F:oxidoreductase activity, acting on paired donors, with oxidation of a pair of donors resulting in the reduction of molecular oxygen to two molecules of water"/>
    <property type="evidence" value="ECO:0007669"/>
    <property type="project" value="TreeGrafter"/>
</dbReference>
<dbReference type="AlphaFoldDB" id="A0A928VPD7"/>
<evidence type="ECO:0000313" key="7">
    <source>
        <dbReference type="Proteomes" id="UP000625316"/>
    </source>
</evidence>
<feature type="transmembrane region" description="Helical" evidence="4">
    <location>
        <begin position="84"/>
        <end position="101"/>
    </location>
</feature>
<sequence length="327" mass="38004">MSEAKLPLMVPRDLLGPPKEFWNPNLLMFCASVAMAVVSTAGYFIIHWAGWISFLLNMVALHMVGTVIHDACHGAAHQDRRMNAFLGHGSAFMLFFSFPVFTRVHQQHHANVNDPKNDPDHIVSTFGPLWFINARFLYHEVFFFQRKLWRKNELWEWVIARASAVAILAVAWHFGFIHYIFNYWFSPLAIVGLVLGLFFDYLPHRPFTERDRWLNARVYPSRLLNLLIGGQNYHLVHHLWPSVPWYKYEAAYYEMKPLLDAKGSPQSLGILESKKDFWGVVYDTFIGIHWNHGKSEPEKAAQKPERLESKEPIVMPMIQKSIDRKAS</sequence>
<dbReference type="CDD" id="cd03514">
    <property type="entry name" value="CrtR_beta-carotene-hydroxylase"/>
    <property type="match status" value="1"/>
</dbReference>
<evidence type="ECO:0000256" key="2">
    <source>
        <dbReference type="ARBA" id="ARBA00008749"/>
    </source>
</evidence>
<dbReference type="InterPro" id="IPR005804">
    <property type="entry name" value="FA_desaturase_dom"/>
</dbReference>
<feature type="transmembrane region" description="Helical" evidence="4">
    <location>
        <begin position="183"/>
        <end position="202"/>
    </location>
</feature>
<comment type="similarity">
    <text evidence="2">Belongs to the fatty acid desaturase type 2 family.</text>
</comment>
<evidence type="ECO:0000313" key="6">
    <source>
        <dbReference type="EMBL" id="MBE9031317.1"/>
    </source>
</evidence>
<feature type="transmembrane region" description="Helical" evidence="4">
    <location>
        <begin position="121"/>
        <end position="138"/>
    </location>
</feature>
<keyword evidence="4" id="KW-0472">Membrane</keyword>
<protein>
    <submittedName>
        <fullName evidence="6">Fatty acid desaturase</fullName>
    </submittedName>
</protein>
<feature type="transmembrane region" description="Helical" evidence="4">
    <location>
        <begin position="51"/>
        <end position="72"/>
    </location>
</feature>
<dbReference type="NCBIfam" id="NF045688">
    <property type="entry name" value="BCarotHydoxCrtR"/>
    <property type="match status" value="1"/>
</dbReference>
<keyword evidence="4" id="KW-1133">Transmembrane helix</keyword>
<dbReference type="Proteomes" id="UP000625316">
    <property type="component" value="Unassembled WGS sequence"/>
</dbReference>
<organism evidence="6 7">
    <name type="scientific">Romeriopsis navalis LEGE 11480</name>
    <dbReference type="NCBI Taxonomy" id="2777977"/>
    <lineage>
        <taxon>Bacteria</taxon>
        <taxon>Bacillati</taxon>
        <taxon>Cyanobacteriota</taxon>
        <taxon>Cyanophyceae</taxon>
        <taxon>Leptolyngbyales</taxon>
        <taxon>Leptolyngbyaceae</taxon>
        <taxon>Romeriopsis</taxon>
        <taxon>Romeriopsis navalis</taxon>
    </lineage>
</organism>
<accession>A0A928VPD7</accession>
<evidence type="ECO:0000256" key="3">
    <source>
        <dbReference type="ARBA" id="ARBA00023004"/>
    </source>
</evidence>
<evidence type="ECO:0000256" key="1">
    <source>
        <dbReference type="ARBA" id="ARBA00001954"/>
    </source>
</evidence>
<dbReference type="EMBL" id="JADEXQ010000059">
    <property type="protein sequence ID" value="MBE9031317.1"/>
    <property type="molecule type" value="Genomic_DNA"/>
</dbReference>
<dbReference type="PANTHER" id="PTHR19353">
    <property type="entry name" value="FATTY ACID DESATURASE 2"/>
    <property type="match status" value="1"/>
</dbReference>